<dbReference type="InParanoid" id="E1ZBF0"/>
<gene>
    <name evidence="3" type="ORF">CHLNCDRAFT_144427</name>
</gene>
<feature type="compositionally biased region" description="Low complexity" evidence="1">
    <location>
        <begin position="80"/>
        <end position="93"/>
    </location>
</feature>
<accession>E1ZBF0</accession>
<dbReference type="Proteomes" id="UP000008141">
    <property type="component" value="Unassembled WGS sequence"/>
</dbReference>
<dbReference type="GeneID" id="17356046"/>
<dbReference type="PANTHER" id="PTHR34407">
    <property type="entry name" value="EXPRESSED PROTEIN"/>
    <property type="match status" value="1"/>
</dbReference>
<evidence type="ECO:0008006" key="5">
    <source>
        <dbReference type="Google" id="ProtNLM"/>
    </source>
</evidence>
<organism evidence="4">
    <name type="scientific">Chlorella variabilis</name>
    <name type="common">Green alga</name>
    <dbReference type="NCBI Taxonomy" id="554065"/>
    <lineage>
        <taxon>Eukaryota</taxon>
        <taxon>Viridiplantae</taxon>
        <taxon>Chlorophyta</taxon>
        <taxon>core chlorophytes</taxon>
        <taxon>Trebouxiophyceae</taxon>
        <taxon>Chlorellales</taxon>
        <taxon>Chlorellaceae</taxon>
        <taxon>Chlorella clade</taxon>
        <taxon>Chlorella</taxon>
    </lineage>
</organism>
<dbReference type="AlphaFoldDB" id="E1ZBF0"/>
<protein>
    <recommendedName>
        <fullName evidence="5">SGNH hydrolase-type esterase domain-containing protein</fullName>
    </recommendedName>
</protein>
<dbReference type="PANTHER" id="PTHR34407:SF1">
    <property type="entry name" value="SGNH HYDROLASE-TYPE ESTERASE DOMAIN-CONTAINING PROTEIN"/>
    <property type="match status" value="1"/>
</dbReference>
<dbReference type="RefSeq" id="XP_005848945.1">
    <property type="nucleotide sequence ID" value="XM_005848883.1"/>
</dbReference>
<evidence type="ECO:0000313" key="3">
    <source>
        <dbReference type="EMBL" id="EFN56843.1"/>
    </source>
</evidence>
<evidence type="ECO:0000256" key="1">
    <source>
        <dbReference type="SAM" id="MobiDB-lite"/>
    </source>
</evidence>
<proteinExistence type="predicted"/>
<dbReference type="eggNOG" id="ENOG502SN07">
    <property type="taxonomic scope" value="Eukaryota"/>
</dbReference>
<feature type="transmembrane region" description="Helical" evidence="2">
    <location>
        <begin position="27"/>
        <end position="46"/>
    </location>
</feature>
<keyword evidence="4" id="KW-1185">Reference proteome</keyword>
<feature type="region of interest" description="Disordered" evidence="1">
    <location>
        <begin position="63"/>
        <end position="108"/>
    </location>
</feature>
<dbReference type="CDD" id="cd00229">
    <property type="entry name" value="SGNH_hydrolase"/>
    <property type="match status" value="1"/>
</dbReference>
<keyword evidence="2" id="KW-1133">Transmembrane helix</keyword>
<dbReference type="Gene3D" id="3.40.50.1110">
    <property type="entry name" value="SGNH hydrolase"/>
    <property type="match status" value="1"/>
</dbReference>
<feature type="compositionally biased region" description="Pro residues" evidence="1">
    <location>
        <begin position="63"/>
        <end position="79"/>
    </location>
</feature>
<evidence type="ECO:0000256" key="2">
    <source>
        <dbReference type="SAM" id="Phobius"/>
    </source>
</evidence>
<name>E1ZBF0_CHLVA</name>
<dbReference type="EMBL" id="GL433841">
    <property type="protein sequence ID" value="EFN56843.1"/>
    <property type="molecule type" value="Genomic_DNA"/>
</dbReference>
<dbReference type="KEGG" id="cvr:CHLNCDRAFT_144427"/>
<keyword evidence="2" id="KW-0812">Transmembrane</keyword>
<sequence length="561" mass="61937">MANFAVNNGANGAEGGWKLSSERTSRLGFTVTISLVLIATLAAIAVTELHPAGKSCAECPACPEPQQPEPCPEQQPCPAPDAAAATGSTQATAGTGGGKGGKAPSLPDPLAVLRASPWEPSLPEHELLKGLVSYGDMSRMRRFFTKLLSGQAVTVVSIGGSVSWGHGASVRGQTDLPALVFQWMNATFPHPQHKFLNQAISATPSNYFTLCLQWHVPPDADLVLMEFNPNDGPDKGDMPIRRAHERLIRKLLVHDRRPPLLEVIFCYWALDWMESAEIPYRMGGDDELGVLSQYYHLPFVSDRSLLWDAVYAKGSPNYTAEAPWPYFHHDRNHPNDVGHRYLAEMVILYMRRVLEDLSLRPFSDTDEEASQAPLPPPMLRNNWPNINNSCLVGKLFGEHVVASRGFKWMNDGTKEKPKWGWVGTTPNSTLRFEINTATARAVQSGAMEEGVATHVGVLHLRSYEHMGIVEFRCVAGCDCQPLNIDGLHEGKFSQVYHTAWPVTRAEKCVIEARTLEDTRSGEHKVRIDGVIVSEVAGEHELKDDRIHVDFNAPDGVGQFEW</sequence>
<reference evidence="3 4" key="1">
    <citation type="journal article" date="2010" name="Plant Cell">
        <title>The Chlorella variabilis NC64A genome reveals adaptation to photosymbiosis, coevolution with viruses, and cryptic sex.</title>
        <authorList>
            <person name="Blanc G."/>
            <person name="Duncan G."/>
            <person name="Agarkova I."/>
            <person name="Borodovsky M."/>
            <person name="Gurnon J."/>
            <person name="Kuo A."/>
            <person name="Lindquist E."/>
            <person name="Lucas S."/>
            <person name="Pangilinan J."/>
            <person name="Polle J."/>
            <person name="Salamov A."/>
            <person name="Terry A."/>
            <person name="Yamada T."/>
            <person name="Dunigan D.D."/>
            <person name="Grigoriev I.V."/>
            <person name="Claverie J.M."/>
            <person name="Van Etten J.L."/>
        </authorList>
    </citation>
    <scope>NUCLEOTIDE SEQUENCE [LARGE SCALE GENOMIC DNA]</scope>
    <source>
        <strain evidence="3 4">NC64A</strain>
    </source>
</reference>
<dbReference type="OMA" id="KPKWGWV"/>
<dbReference type="SUPFAM" id="SSF52266">
    <property type="entry name" value="SGNH hydrolase"/>
    <property type="match status" value="1"/>
</dbReference>
<dbReference type="OrthoDB" id="508378at2759"/>
<keyword evidence="2" id="KW-0472">Membrane</keyword>
<dbReference type="InterPro" id="IPR036514">
    <property type="entry name" value="SGNH_hydro_sf"/>
</dbReference>
<evidence type="ECO:0000313" key="4">
    <source>
        <dbReference type="Proteomes" id="UP000008141"/>
    </source>
</evidence>